<dbReference type="EMBL" id="CAJGYO010000003">
    <property type="protein sequence ID" value="CAD6217951.1"/>
    <property type="molecule type" value="Genomic_DNA"/>
</dbReference>
<evidence type="ECO:0000313" key="2">
    <source>
        <dbReference type="EMBL" id="CAD6217951.1"/>
    </source>
</evidence>
<comment type="caution">
    <text evidence="2">The sequence shown here is derived from an EMBL/GenBank/DDBJ whole genome shotgun (WGS) entry which is preliminary data.</text>
</comment>
<reference evidence="2" key="1">
    <citation type="submission" date="2020-10" db="EMBL/GenBank/DDBJ databases">
        <authorList>
            <person name="Han B."/>
            <person name="Lu T."/>
            <person name="Zhao Q."/>
            <person name="Huang X."/>
            <person name="Zhao Y."/>
        </authorList>
    </citation>
    <scope>NUCLEOTIDE SEQUENCE</scope>
</reference>
<evidence type="ECO:0000256" key="1">
    <source>
        <dbReference type="SAM" id="MobiDB-lite"/>
    </source>
</evidence>
<evidence type="ECO:0000313" key="3">
    <source>
        <dbReference type="Proteomes" id="UP000604825"/>
    </source>
</evidence>
<feature type="compositionally biased region" description="Gly residues" evidence="1">
    <location>
        <begin position="125"/>
        <end position="147"/>
    </location>
</feature>
<proteinExistence type="predicted"/>
<keyword evidence="3" id="KW-1185">Reference proteome</keyword>
<accession>A0A811NA42</accession>
<dbReference type="AlphaFoldDB" id="A0A811NA42"/>
<sequence length="147" mass="15161">MAVPLAGGGCREWRRCSLMEEAGEGDTACWWMRQGRAALLAGGRARAEVDGGHGGEELRRRSAPAMEGRSSGEGRHRPWRGGARAEEAMAWRSPAVAMSGRSSRGEGHVMEESGGGNDGADLVPLGGGHGGKQPGRSHGGSSGRDGG</sequence>
<name>A0A811NA42_9POAL</name>
<dbReference type="Proteomes" id="UP000604825">
    <property type="component" value="Unassembled WGS sequence"/>
</dbReference>
<feature type="compositionally biased region" description="Basic and acidic residues" evidence="1">
    <location>
        <begin position="47"/>
        <end position="60"/>
    </location>
</feature>
<feature type="region of interest" description="Disordered" evidence="1">
    <location>
        <begin position="47"/>
        <end position="147"/>
    </location>
</feature>
<organism evidence="2 3">
    <name type="scientific">Miscanthus lutarioriparius</name>
    <dbReference type="NCBI Taxonomy" id="422564"/>
    <lineage>
        <taxon>Eukaryota</taxon>
        <taxon>Viridiplantae</taxon>
        <taxon>Streptophyta</taxon>
        <taxon>Embryophyta</taxon>
        <taxon>Tracheophyta</taxon>
        <taxon>Spermatophyta</taxon>
        <taxon>Magnoliopsida</taxon>
        <taxon>Liliopsida</taxon>
        <taxon>Poales</taxon>
        <taxon>Poaceae</taxon>
        <taxon>PACMAD clade</taxon>
        <taxon>Panicoideae</taxon>
        <taxon>Andropogonodae</taxon>
        <taxon>Andropogoneae</taxon>
        <taxon>Saccharinae</taxon>
        <taxon>Miscanthus</taxon>
    </lineage>
</organism>
<gene>
    <name evidence="2" type="ORF">NCGR_LOCUS11895</name>
</gene>
<protein>
    <submittedName>
        <fullName evidence="2">Uncharacterized protein</fullName>
    </submittedName>
</protein>